<sequence>MARENQPQFILEIVVLSAEGLETTASSFTLFSPRIRPFVAFTMVPPGPKKCRVYKTRVDDEGGTNPSWGDKFRIPLDATFLANRYSAIYLRLYTKRLIVGQVQLGWCQIPVYDIGSPPVGPVRYLSYRLRVRDGSRCHGIVNLAIKLESLASVAGQSVVASVGSPTNDTSRTVIGIPATLFTRMGECEGIMCVSSVTTS</sequence>
<name>A0A8T1NZP1_CARIL</name>
<dbReference type="Proteomes" id="UP000811609">
    <property type="component" value="Chromosome 12"/>
</dbReference>
<dbReference type="CDD" id="cd04051">
    <property type="entry name" value="C2_SRC2_like"/>
    <property type="match status" value="1"/>
</dbReference>
<accession>A0A8T1NZP1</accession>
<organism evidence="2 3">
    <name type="scientific">Carya illinoinensis</name>
    <name type="common">Pecan</name>
    <dbReference type="NCBI Taxonomy" id="32201"/>
    <lineage>
        <taxon>Eukaryota</taxon>
        <taxon>Viridiplantae</taxon>
        <taxon>Streptophyta</taxon>
        <taxon>Embryophyta</taxon>
        <taxon>Tracheophyta</taxon>
        <taxon>Spermatophyta</taxon>
        <taxon>Magnoliopsida</taxon>
        <taxon>eudicotyledons</taxon>
        <taxon>Gunneridae</taxon>
        <taxon>Pentapetalae</taxon>
        <taxon>rosids</taxon>
        <taxon>fabids</taxon>
        <taxon>Fagales</taxon>
        <taxon>Juglandaceae</taxon>
        <taxon>Carya</taxon>
    </lineage>
</organism>
<dbReference type="Pfam" id="PF00168">
    <property type="entry name" value="C2"/>
    <property type="match status" value="1"/>
</dbReference>
<dbReference type="PANTHER" id="PTHR32246:SF66">
    <property type="entry name" value="C2 DOMAIN-CONTAINING PROTEIN"/>
    <property type="match status" value="1"/>
</dbReference>
<evidence type="ECO:0000259" key="1">
    <source>
        <dbReference type="PROSITE" id="PS50004"/>
    </source>
</evidence>
<keyword evidence="3" id="KW-1185">Reference proteome</keyword>
<feature type="domain" description="C2" evidence="1">
    <location>
        <begin position="1"/>
        <end position="124"/>
    </location>
</feature>
<comment type="caution">
    <text evidence="2">The sequence shown here is derived from an EMBL/GenBank/DDBJ whole genome shotgun (WGS) entry which is preliminary data.</text>
</comment>
<dbReference type="GO" id="GO:0006952">
    <property type="term" value="P:defense response"/>
    <property type="evidence" value="ECO:0007669"/>
    <property type="project" value="InterPro"/>
</dbReference>
<gene>
    <name evidence="2" type="ORF">CIPAW_12G097000</name>
</gene>
<protein>
    <recommendedName>
        <fullName evidence="1">C2 domain-containing protein</fullName>
    </recommendedName>
</protein>
<dbReference type="SMART" id="SM00239">
    <property type="entry name" value="C2"/>
    <property type="match status" value="1"/>
</dbReference>
<proteinExistence type="predicted"/>
<dbReference type="InterPro" id="IPR044750">
    <property type="entry name" value="C2_SRC2/BAP"/>
</dbReference>
<dbReference type="InterPro" id="IPR000008">
    <property type="entry name" value="C2_dom"/>
</dbReference>
<dbReference type="AlphaFoldDB" id="A0A8T1NZP1"/>
<dbReference type="PANTHER" id="PTHR32246">
    <property type="entry name" value="INGRESSION PROTEIN FIC1"/>
    <property type="match status" value="1"/>
</dbReference>
<evidence type="ECO:0000313" key="3">
    <source>
        <dbReference type="Proteomes" id="UP000811609"/>
    </source>
</evidence>
<dbReference type="EMBL" id="CM031820">
    <property type="protein sequence ID" value="KAG6634120.1"/>
    <property type="molecule type" value="Genomic_DNA"/>
</dbReference>
<reference evidence="2" key="1">
    <citation type="submission" date="2020-12" db="EMBL/GenBank/DDBJ databases">
        <title>WGS assembly of Carya illinoinensis cv. Pawnee.</title>
        <authorList>
            <person name="Platts A."/>
            <person name="Shu S."/>
            <person name="Wright S."/>
            <person name="Barry K."/>
            <person name="Edger P."/>
            <person name="Pires J.C."/>
            <person name="Schmutz J."/>
        </authorList>
    </citation>
    <scope>NUCLEOTIDE SEQUENCE</scope>
    <source>
        <tissue evidence="2">Leaf</tissue>
    </source>
</reference>
<dbReference type="PROSITE" id="PS50004">
    <property type="entry name" value="C2"/>
    <property type="match status" value="1"/>
</dbReference>
<evidence type="ECO:0000313" key="2">
    <source>
        <dbReference type="EMBL" id="KAG6634120.1"/>
    </source>
</evidence>